<dbReference type="EMBL" id="BPLR01012642">
    <property type="protein sequence ID" value="GIY55445.1"/>
    <property type="molecule type" value="Genomic_DNA"/>
</dbReference>
<comment type="caution">
    <text evidence="1">The sequence shown here is derived from an EMBL/GenBank/DDBJ whole genome shotgun (WGS) entry which is preliminary data.</text>
</comment>
<organism evidence="1 2">
    <name type="scientific">Caerostris extrusa</name>
    <name type="common">Bark spider</name>
    <name type="synonym">Caerostris bankana</name>
    <dbReference type="NCBI Taxonomy" id="172846"/>
    <lineage>
        <taxon>Eukaryota</taxon>
        <taxon>Metazoa</taxon>
        <taxon>Ecdysozoa</taxon>
        <taxon>Arthropoda</taxon>
        <taxon>Chelicerata</taxon>
        <taxon>Arachnida</taxon>
        <taxon>Araneae</taxon>
        <taxon>Araneomorphae</taxon>
        <taxon>Entelegynae</taxon>
        <taxon>Araneoidea</taxon>
        <taxon>Araneidae</taxon>
        <taxon>Caerostris</taxon>
    </lineage>
</organism>
<keyword evidence="2" id="KW-1185">Reference proteome</keyword>
<proteinExistence type="predicted"/>
<name>A0AAV4UCI5_CAEEX</name>
<dbReference type="Proteomes" id="UP001054945">
    <property type="component" value="Unassembled WGS sequence"/>
</dbReference>
<gene>
    <name evidence="1" type="ORF">CEXT_806461</name>
</gene>
<protein>
    <submittedName>
        <fullName evidence="1">Uncharacterized protein</fullName>
    </submittedName>
</protein>
<dbReference type="AlphaFoldDB" id="A0AAV4UCI5"/>
<reference evidence="1 2" key="1">
    <citation type="submission" date="2021-06" db="EMBL/GenBank/DDBJ databases">
        <title>Caerostris extrusa draft genome.</title>
        <authorList>
            <person name="Kono N."/>
            <person name="Arakawa K."/>
        </authorList>
    </citation>
    <scope>NUCLEOTIDE SEQUENCE [LARGE SCALE GENOMIC DNA]</scope>
</reference>
<evidence type="ECO:0000313" key="2">
    <source>
        <dbReference type="Proteomes" id="UP001054945"/>
    </source>
</evidence>
<sequence>MSYKGCVKSIEKDVFLGVLYSEVTDWNLWYFSIIFRWTYPEGLTAEKCSIRRKKLLSTVLLSLWSPQLTTVKTALATSLSIAPSPDMLGQTRREF</sequence>
<evidence type="ECO:0000313" key="1">
    <source>
        <dbReference type="EMBL" id="GIY55445.1"/>
    </source>
</evidence>
<accession>A0AAV4UCI5</accession>